<dbReference type="AlphaFoldDB" id="A0A136JHU5"/>
<sequence>MAVYLPAPLSSLSLFVGDLVPAIRISRARSPSLQAAPPADAPRAAGGRSGSKQSLNFFGLRRGGAQGLFRLFADVRANSIAFSDLDAGSAGARFDELQHERAGAKADELCCRSLQASDKPGWACGVPMSESPRVRRC</sequence>
<reference evidence="3" key="1">
    <citation type="submission" date="2016-02" db="EMBL/GenBank/DDBJ databases">
        <title>Draft genome sequence of Microdochium bolleyi, a fungal endophyte of beachgrass.</title>
        <authorList>
            <consortium name="DOE Joint Genome Institute"/>
            <person name="David A.S."/>
            <person name="May G."/>
            <person name="Haridas S."/>
            <person name="Lim J."/>
            <person name="Wang M."/>
            <person name="Labutti K."/>
            <person name="Lipzen A."/>
            <person name="Barry K."/>
            <person name="Grigoriev I.V."/>
        </authorList>
    </citation>
    <scope>NUCLEOTIDE SEQUENCE [LARGE SCALE GENOMIC DNA]</scope>
    <source>
        <strain evidence="3">J235TASD1</strain>
    </source>
</reference>
<protein>
    <submittedName>
        <fullName evidence="2">Uncharacterized protein</fullName>
    </submittedName>
</protein>
<dbReference type="InParanoid" id="A0A136JHU5"/>
<gene>
    <name evidence="2" type="ORF">Micbo1qcDRAFT_170504</name>
</gene>
<keyword evidence="3" id="KW-1185">Reference proteome</keyword>
<accession>A0A136JHU5</accession>
<feature type="region of interest" description="Disordered" evidence="1">
    <location>
        <begin position="31"/>
        <end position="51"/>
    </location>
</feature>
<organism evidence="2 3">
    <name type="scientific">Microdochium bolleyi</name>
    <dbReference type="NCBI Taxonomy" id="196109"/>
    <lineage>
        <taxon>Eukaryota</taxon>
        <taxon>Fungi</taxon>
        <taxon>Dikarya</taxon>
        <taxon>Ascomycota</taxon>
        <taxon>Pezizomycotina</taxon>
        <taxon>Sordariomycetes</taxon>
        <taxon>Xylariomycetidae</taxon>
        <taxon>Xylariales</taxon>
        <taxon>Microdochiaceae</taxon>
        <taxon>Microdochium</taxon>
    </lineage>
</organism>
<evidence type="ECO:0000313" key="2">
    <source>
        <dbReference type="EMBL" id="KXJ96725.1"/>
    </source>
</evidence>
<evidence type="ECO:0000313" key="3">
    <source>
        <dbReference type="Proteomes" id="UP000070501"/>
    </source>
</evidence>
<proteinExistence type="predicted"/>
<feature type="compositionally biased region" description="Low complexity" evidence="1">
    <location>
        <begin position="35"/>
        <end position="46"/>
    </location>
</feature>
<dbReference type="EMBL" id="KQ964245">
    <property type="protein sequence ID" value="KXJ96725.1"/>
    <property type="molecule type" value="Genomic_DNA"/>
</dbReference>
<evidence type="ECO:0000256" key="1">
    <source>
        <dbReference type="SAM" id="MobiDB-lite"/>
    </source>
</evidence>
<dbReference type="Proteomes" id="UP000070501">
    <property type="component" value="Unassembled WGS sequence"/>
</dbReference>
<name>A0A136JHU5_9PEZI</name>